<dbReference type="RefSeq" id="WP_024048974.1">
    <property type="nucleotide sequence ID" value="NZ_CABWNB010000001.1"/>
</dbReference>
<reference evidence="12 13" key="1">
    <citation type="submission" date="2020-08" db="EMBL/GenBank/DDBJ databases">
        <title>Genomic Encyclopedia of Type Strains, Phase IV (KMG-IV): sequencing the most valuable type-strain genomes for metagenomic binning, comparative biology and taxonomic classification.</title>
        <authorList>
            <person name="Goeker M."/>
        </authorList>
    </citation>
    <scope>NUCLEOTIDE SEQUENCE [LARGE SCALE GENOMIC DNA]</scope>
    <source>
        <strain evidence="12 13">DSM 21255</strain>
    </source>
</reference>
<evidence type="ECO:0000313" key="12">
    <source>
        <dbReference type="EMBL" id="MBB6477238.1"/>
    </source>
</evidence>
<dbReference type="GO" id="GO:0004820">
    <property type="term" value="F:glycine-tRNA ligase activity"/>
    <property type="evidence" value="ECO:0007669"/>
    <property type="project" value="UniProtKB-UniRule"/>
</dbReference>
<dbReference type="PROSITE" id="PS50861">
    <property type="entry name" value="AA_TRNA_LIGASE_II_GLYAB"/>
    <property type="match status" value="1"/>
</dbReference>
<dbReference type="GO" id="GO:0006420">
    <property type="term" value="P:arginyl-tRNA aminoacylation"/>
    <property type="evidence" value="ECO:0007669"/>
    <property type="project" value="InterPro"/>
</dbReference>
<dbReference type="PANTHER" id="PTHR30075:SF2">
    <property type="entry name" value="GLYCINE--TRNA LIGASE, CHLOROPLASTIC_MITOCHONDRIAL 2"/>
    <property type="match status" value="1"/>
</dbReference>
<dbReference type="GO" id="GO:0005524">
    <property type="term" value="F:ATP binding"/>
    <property type="evidence" value="ECO:0007669"/>
    <property type="project" value="UniProtKB-UniRule"/>
</dbReference>
<evidence type="ECO:0000256" key="4">
    <source>
        <dbReference type="ARBA" id="ARBA00022598"/>
    </source>
</evidence>
<keyword evidence="7 10" id="KW-0648">Protein biosynthesis</keyword>
<dbReference type="SUPFAM" id="SSF109604">
    <property type="entry name" value="HD-domain/PDEase-like"/>
    <property type="match status" value="1"/>
</dbReference>
<feature type="domain" description="DALR anticodon binding" evidence="11">
    <location>
        <begin position="584"/>
        <end position="675"/>
    </location>
</feature>
<evidence type="ECO:0000313" key="13">
    <source>
        <dbReference type="Proteomes" id="UP000591941"/>
    </source>
</evidence>
<protein>
    <recommendedName>
        <fullName evidence="10">Glycine--tRNA ligase beta subunit</fullName>
        <ecNumber evidence="10">6.1.1.14</ecNumber>
    </recommendedName>
    <alternativeName>
        <fullName evidence="10">Glycyl-tRNA synthetase beta subunit</fullName>
        <shortName evidence="10">GlyRS</shortName>
    </alternativeName>
</protein>
<evidence type="ECO:0000259" key="11">
    <source>
        <dbReference type="Pfam" id="PF05746"/>
    </source>
</evidence>
<name>A0A841R316_9FIRM</name>
<dbReference type="Pfam" id="PF05746">
    <property type="entry name" value="DALR_1"/>
    <property type="match status" value="1"/>
</dbReference>
<evidence type="ECO:0000256" key="5">
    <source>
        <dbReference type="ARBA" id="ARBA00022741"/>
    </source>
</evidence>
<dbReference type="PRINTS" id="PR01045">
    <property type="entry name" value="TRNASYNTHGB"/>
</dbReference>
<comment type="subcellular location">
    <subcellularLocation>
        <location evidence="1 10">Cytoplasm</location>
    </subcellularLocation>
</comment>
<comment type="caution">
    <text evidence="12">The sequence shown here is derived from an EMBL/GenBank/DDBJ whole genome shotgun (WGS) entry which is preliminary data.</text>
</comment>
<evidence type="ECO:0000256" key="2">
    <source>
        <dbReference type="ARBA" id="ARBA00008226"/>
    </source>
</evidence>
<keyword evidence="13" id="KW-1185">Reference proteome</keyword>
<evidence type="ECO:0000256" key="1">
    <source>
        <dbReference type="ARBA" id="ARBA00004496"/>
    </source>
</evidence>
<gene>
    <name evidence="10" type="primary">glyS</name>
    <name evidence="12" type="ORF">HNR45_000260</name>
</gene>
<evidence type="ECO:0000256" key="10">
    <source>
        <dbReference type="HAMAP-Rule" id="MF_00255"/>
    </source>
</evidence>
<keyword evidence="8 10" id="KW-0030">Aminoacyl-tRNA synthetase</keyword>
<evidence type="ECO:0000256" key="6">
    <source>
        <dbReference type="ARBA" id="ARBA00022840"/>
    </source>
</evidence>
<dbReference type="OrthoDB" id="9775440at2"/>
<dbReference type="InterPro" id="IPR015944">
    <property type="entry name" value="Gly-tRNA-synth_bsu"/>
</dbReference>
<dbReference type="AlphaFoldDB" id="A0A841R316"/>
<dbReference type="GO" id="GO:0004814">
    <property type="term" value="F:arginine-tRNA ligase activity"/>
    <property type="evidence" value="ECO:0007669"/>
    <property type="project" value="InterPro"/>
</dbReference>
<keyword evidence="4 10" id="KW-0436">Ligase</keyword>
<evidence type="ECO:0000256" key="8">
    <source>
        <dbReference type="ARBA" id="ARBA00023146"/>
    </source>
</evidence>
<comment type="similarity">
    <text evidence="2 10">Belongs to the class-II aminoacyl-tRNA synthetase family.</text>
</comment>
<keyword evidence="5 10" id="KW-0547">Nucleotide-binding</keyword>
<dbReference type="Proteomes" id="UP000591941">
    <property type="component" value="Unassembled WGS sequence"/>
</dbReference>
<evidence type="ECO:0000256" key="3">
    <source>
        <dbReference type="ARBA" id="ARBA00022490"/>
    </source>
</evidence>
<dbReference type="NCBIfam" id="TIGR00211">
    <property type="entry name" value="glyS"/>
    <property type="match status" value="1"/>
</dbReference>
<dbReference type="GeneID" id="93485550"/>
<accession>A0A841R316</accession>
<dbReference type="InterPro" id="IPR006194">
    <property type="entry name" value="Gly-tRNA-synth_heterodimer"/>
</dbReference>
<dbReference type="Pfam" id="PF02092">
    <property type="entry name" value="tRNA_synt_2f"/>
    <property type="match status" value="1"/>
</dbReference>
<sequence>MNNTLLFEIGTEEIPAKFMPRILDELRTRAETMLADARLSFASLKTVGTPRRLALIVEDLADRQPDMVEENRGPSVAIAFDENHNPTKAAQGFARGQGIDPSELIERDNYVYAHIKKEGQTAQIILANLLPELIQSLQFPKSMKWGNESFRFVRPIRWLVALFNAEVIPFTLAGVASGNTTRGHRFLGEENVVVPQASDYDQVLREQYVIVDPAERRQMITQGLQKLAEEQHATVVEDEDLLTEIVFLVEYPTPLCGHFEERYLELPEAAVVTPMKDHQRYFPLRDREGRLLPLFLTVRNGSDEHLATVQAGNERVLRARLADAEFFFNEDRKKSLAARYDALQRIVYQENLGTMQDKTERLQKITQVFAEAYELTQEEKELLQRATHLAKTDLATALVTEFTELQGEIGKEYALLDGEPKEAAQAIFEQYLPRFAGDILPSTKLGEVLSLADKLDNIVATFSQGHAPTGSQDPFALRRQAIGIVQIAVQSKTHWCLRKMVAAVAKTLGDVPADVQEQVVAFIMQRLQTILSDEGLSYDQIDAVLAGDDTDIYSVYGKAHALADTGFVKDMELRQAFRRVVNLAKEPQQGEVQSELFENDEERKLYAAYKAVAPKIEAAYAKQDYAVVYRELQSLVAPINEFFDHVIVMADSERVRQNRLLILQNIADLLTTWFDIKKLVE</sequence>
<proteinExistence type="inferred from homology"/>
<dbReference type="HAMAP" id="MF_00255">
    <property type="entry name" value="Gly_tRNA_synth_beta"/>
    <property type="match status" value="1"/>
</dbReference>
<organism evidence="12 13">
    <name type="scientific">Negativicoccus succinicivorans</name>
    <dbReference type="NCBI Taxonomy" id="620903"/>
    <lineage>
        <taxon>Bacteria</taxon>
        <taxon>Bacillati</taxon>
        <taxon>Bacillota</taxon>
        <taxon>Negativicutes</taxon>
        <taxon>Veillonellales</taxon>
        <taxon>Veillonellaceae</taxon>
        <taxon>Negativicoccus</taxon>
    </lineage>
</organism>
<dbReference type="InterPro" id="IPR008909">
    <property type="entry name" value="DALR_anticod-bd"/>
</dbReference>
<dbReference type="GO" id="GO:0005829">
    <property type="term" value="C:cytosol"/>
    <property type="evidence" value="ECO:0007669"/>
    <property type="project" value="TreeGrafter"/>
</dbReference>
<evidence type="ECO:0000256" key="7">
    <source>
        <dbReference type="ARBA" id="ARBA00022917"/>
    </source>
</evidence>
<comment type="catalytic activity">
    <reaction evidence="9 10">
        <text>tRNA(Gly) + glycine + ATP = glycyl-tRNA(Gly) + AMP + diphosphate</text>
        <dbReference type="Rhea" id="RHEA:16013"/>
        <dbReference type="Rhea" id="RHEA-COMP:9664"/>
        <dbReference type="Rhea" id="RHEA-COMP:9683"/>
        <dbReference type="ChEBI" id="CHEBI:30616"/>
        <dbReference type="ChEBI" id="CHEBI:33019"/>
        <dbReference type="ChEBI" id="CHEBI:57305"/>
        <dbReference type="ChEBI" id="CHEBI:78442"/>
        <dbReference type="ChEBI" id="CHEBI:78522"/>
        <dbReference type="ChEBI" id="CHEBI:456215"/>
        <dbReference type="EC" id="6.1.1.14"/>
    </reaction>
</comment>
<dbReference type="GO" id="GO:0006426">
    <property type="term" value="P:glycyl-tRNA aminoacylation"/>
    <property type="evidence" value="ECO:0007669"/>
    <property type="project" value="UniProtKB-UniRule"/>
</dbReference>
<dbReference type="EC" id="6.1.1.14" evidence="10"/>
<keyword evidence="6 10" id="KW-0067">ATP-binding</keyword>
<dbReference type="EMBL" id="JACHHI010000001">
    <property type="protein sequence ID" value="MBB6477238.1"/>
    <property type="molecule type" value="Genomic_DNA"/>
</dbReference>
<comment type="subunit">
    <text evidence="10">Tetramer of two alpha and two beta subunits.</text>
</comment>
<keyword evidence="3 10" id="KW-0963">Cytoplasm</keyword>
<evidence type="ECO:0000256" key="9">
    <source>
        <dbReference type="ARBA" id="ARBA00047937"/>
    </source>
</evidence>
<dbReference type="PANTHER" id="PTHR30075">
    <property type="entry name" value="GLYCYL-TRNA SYNTHETASE"/>
    <property type="match status" value="1"/>
</dbReference>